<evidence type="ECO:0000256" key="7">
    <source>
        <dbReference type="ARBA" id="ARBA00022741"/>
    </source>
</evidence>
<dbReference type="Proteomes" id="UP001596549">
    <property type="component" value="Unassembled WGS sequence"/>
</dbReference>
<dbReference type="EC" id="2.7.7.2" evidence="14"/>
<dbReference type="InterPro" id="IPR023465">
    <property type="entry name" value="Riboflavin_kinase_dom_sf"/>
</dbReference>
<accession>A0ABW2NP30</accession>
<evidence type="ECO:0000256" key="11">
    <source>
        <dbReference type="ARBA" id="ARBA00023268"/>
    </source>
</evidence>
<keyword evidence="11" id="KW-0511">Multifunctional enzyme</keyword>
<comment type="caution">
    <text evidence="16">The sequence shown here is derived from an EMBL/GenBank/DDBJ whole genome shotgun (WGS) entry which is preliminary data.</text>
</comment>
<keyword evidence="7 14" id="KW-0547">Nucleotide-binding</keyword>
<evidence type="ECO:0000313" key="16">
    <source>
        <dbReference type="EMBL" id="MFC7372216.1"/>
    </source>
</evidence>
<comment type="similarity">
    <text evidence="14">Belongs to the ribF family.</text>
</comment>
<dbReference type="InterPro" id="IPR014729">
    <property type="entry name" value="Rossmann-like_a/b/a_fold"/>
</dbReference>
<comment type="catalytic activity">
    <reaction evidence="13 14">
        <text>FMN + ATP + H(+) = FAD + diphosphate</text>
        <dbReference type="Rhea" id="RHEA:17237"/>
        <dbReference type="ChEBI" id="CHEBI:15378"/>
        <dbReference type="ChEBI" id="CHEBI:30616"/>
        <dbReference type="ChEBI" id="CHEBI:33019"/>
        <dbReference type="ChEBI" id="CHEBI:57692"/>
        <dbReference type="ChEBI" id="CHEBI:58210"/>
        <dbReference type="EC" id="2.7.7.2"/>
    </reaction>
</comment>
<evidence type="ECO:0000259" key="15">
    <source>
        <dbReference type="SMART" id="SM00904"/>
    </source>
</evidence>
<evidence type="ECO:0000256" key="4">
    <source>
        <dbReference type="ARBA" id="ARBA00022643"/>
    </source>
</evidence>
<dbReference type="Pfam" id="PF06574">
    <property type="entry name" value="FAD_syn"/>
    <property type="match status" value="1"/>
</dbReference>
<feature type="domain" description="Riboflavin kinase" evidence="15">
    <location>
        <begin position="185"/>
        <end position="310"/>
    </location>
</feature>
<dbReference type="InterPro" id="IPR015864">
    <property type="entry name" value="FAD_synthase"/>
</dbReference>
<dbReference type="NCBIfam" id="TIGR00125">
    <property type="entry name" value="cyt_tran_rel"/>
    <property type="match status" value="1"/>
</dbReference>
<evidence type="ECO:0000256" key="1">
    <source>
        <dbReference type="ARBA" id="ARBA00004726"/>
    </source>
</evidence>
<keyword evidence="10 14" id="KW-0067">ATP-binding</keyword>
<dbReference type="GO" id="GO:0003919">
    <property type="term" value="F:FMN adenylyltransferase activity"/>
    <property type="evidence" value="ECO:0007669"/>
    <property type="project" value="UniProtKB-EC"/>
</dbReference>
<dbReference type="PANTHER" id="PTHR22749">
    <property type="entry name" value="RIBOFLAVIN KINASE/FMN ADENYLYLTRANSFERASE"/>
    <property type="match status" value="1"/>
</dbReference>
<dbReference type="PANTHER" id="PTHR22749:SF6">
    <property type="entry name" value="RIBOFLAVIN KINASE"/>
    <property type="match status" value="1"/>
</dbReference>
<dbReference type="NCBIfam" id="TIGR00083">
    <property type="entry name" value="ribF"/>
    <property type="match status" value="1"/>
</dbReference>
<dbReference type="Pfam" id="PF01687">
    <property type="entry name" value="Flavokinase"/>
    <property type="match status" value="1"/>
</dbReference>
<evidence type="ECO:0000256" key="12">
    <source>
        <dbReference type="ARBA" id="ARBA00047880"/>
    </source>
</evidence>
<evidence type="ECO:0000256" key="13">
    <source>
        <dbReference type="ARBA" id="ARBA00049494"/>
    </source>
</evidence>
<comment type="pathway">
    <text evidence="2 14">Cofactor biosynthesis; FMN biosynthesis; FMN from riboflavin (ATP route): step 1/1.</text>
</comment>
<evidence type="ECO:0000256" key="6">
    <source>
        <dbReference type="ARBA" id="ARBA00022695"/>
    </source>
</evidence>
<dbReference type="GO" id="GO:0008531">
    <property type="term" value="F:riboflavin kinase activity"/>
    <property type="evidence" value="ECO:0007669"/>
    <property type="project" value="UniProtKB-EC"/>
</dbReference>
<keyword evidence="4 14" id="KW-0288">FMN</keyword>
<evidence type="ECO:0000256" key="10">
    <source>
        <dbReference type="ARBA" id="ARBA00022840"/>
    </source>
</evidence>
<keyword evidence="9 14" id="KW-0274">FAD</keyword>
<dbReference type="InterPro" id="IPR023468">
    <property type="entry name" value="Riboflavin_kinase"/>
</dbReference>
<dbReference type="NCBIfam" id="NF004162">
    <property type="entry name" value="PRK05627.1-5"/>
    <property type="match status" value="1"/>
</dbReference>
<dbReference type="SMART" id="SM00904">
    <property type="entry name" value="Flavokinase"/>
    <property type="match status" value="1"/>
</dbReference>
<organism evidence="16 17">
    <name type="scientific">Fictibacillus iocasae</name>
    <dbReference type="NCBI Taxonomy" id="2715437"/>
    <lineage>
        <taxon>Bacteria</taxon>
        <taxon>Bacillati</taxon>
        <taxon>Bacillota</taxon>
        <taxon>Bacilli</taxon>
        <taxon>Bacillales</taxon>
        <taxon>Fictibacillaceae</taxon>
        <taxon>Fictibacillus</taxon>
    </lineage>
</organism>
<dbReference type="SUPFAM" id="SSF82114">
    <property type="entry name" value="Riboflavin kinase-like"/>
    <property type="match status" value="1"/>
</dbReference>
<comment type="catalytic activity">
    <reaction evidence="12 14">
        <text>riboflavin + ATP = FMN + ADP + H(+)</text>
        <dbReference type="Rhea" id="RHEA:14357"/>
        <dbReference type="ChEBI" id="CHEBI:15378"/>
        <dbReference type="ChEBI" id="CHEBI:30616"/>
        <dbReference type="ChEBI" id="CHEBI:57986"/>
        <dbReference type="ChEBI" id="CHEBI:58210"/>
        <dbReference type="ChEBI" id="CHEBI:456216"/>
        <dbReference type="EC" id="2.7.1.26"/>
    </reaction>
</comment>
<comment type="pathway">
    <text evidence="1 14">Cofactor biosynthesis; FAD biosynthesis; FAD from FMN: step 1/1.</text>
</comment>
<keyword evidence="8 14" id="KW-0418">Kinase</keyword>
<evidence type="ECO:0000256" key="9">
    <source>
        <dbReference type="ARBA" id="ARBA00022827"/>
    </source>
</evidence>
<keyword evidence="17" id="KW-1185">Reference proteome</keyword>
<dbReference type="SUPFAM" id="SSF52374">
    <property type="entry name" value="Nucleotidylyl transferase"/>
    <property type="match status" value="1"/>
</dbReference>
<dbReference type="EC" id="2.7.1.26" evidence="14"/>
<evidence type="ECO:0000256" key="8">
    <source>
        <dbReference type="ARBA" id="ARBA00022777"/>
    </source>
</evidence>
<dbReference type="PIRSF" id="PIRSF004491">
    <property type="entry name" value="FAD_Synth"/>
    <property type="match status" value="1"/>
</dbReference>
<evidence type="ECO:0000313" key="17">
    <source>
        <dbReference type="Proteomes" id="UP001596549"/>
    </source>
</evidence>
<keyword evidence="5 14" id="KW-0808">Transferase</keyword>
<evidence type="ECO:0000256" key="5">
    <source>
        <dbReference type="ARBA" id="ARBA00022679"/>
    </source>
</evidence>
<dbReference type="Gene3D" id="2.40.30.30">
    <property type="entry name" value="Riboflavin kinase-like"/>
    <property type="match status" value="1"/>
</dbReference>
<sequence length="313" mass="35143">METIILSHPHDFKKEDMPACVLALGYFDGIHIGHQKVISAAKETAEKLGVLSAVMSFHPHPSVVLGKNNVHWTYLTPLEQKKRILEKLGIDRFYIVTFDQEFASLAPEDFIESYVKELHAVHVVTGFDFTYGKRGAGNTESLKTMAEGSFGLTVIMKVERDGIKVSSTLIRNKLQEGSVSQLREYFGRLYTVQGRVIPGDQRGRTIGFPTANLDTGSYTLPAVGVYAVQAEYNGRLYSGMANIGFKPTFQKTAEKPNLEVHLFDFEQNIYGETLTVHWIDRIRSEVKFASIQDLISQLAADKESAHKMIRQLQ</sequence>
<proteinExistence type="inferred from homology"/>
<keyword evidence="6 14" id="KW-0548">Nucleotidyltransferase</keyword>
<dbReference type="Gene3D" id="3.40.50.620">
    <property type="entry name" value="HUPs"/>
    <property type="match status" value="1"/>
</dbReference>
<dbReference type="InterPro" id="IPR015865">
    <property type="entry name" value="Riboflavin_kinase_bac/euk"/>
</dbReference>
<name>A0ABW2NP30_9BACL</name>
<reference evidence="17" key="1">
    <citation type="journal article" date="2019" name="Int. J. Syst. Evol. Microbiol.">
        <title>The Global Catalogue of Microorganisms (GCM) 10K type strain sequencing project: providing services to taxonomists for standard genome sequencing and annotation.</title>
        <authorList>
            <consortium name="The Broad Institute Genomics Platform"/>
            <consortium name="The Broad Institute Genome Sequencing Center for Infectious Disease"/>
            <person name="Wu L."/>
            <person name="Ma J."/>
        </authorList>
    </citation>
    <scope>NUCLEOTIDE SEQUENCE [LARGE SCALE GENOMIC DNA]</scope>
    <source>
        <strain evidence="17">NBRC 106396</strain>
    </source>
</reference>
<keyword evidence="3 14" id="KW-0285">Flavoprotein</keyword>
<dbReference type="EMBL" id="JBHTCP010000016">
    <property type="protein sequence ID" value="MFC7372216.1"/>
    <property type="molecule type" value="Genomic_DNA"/>
</dbReference>
<evidence type="ECO:0000256" key="2">
    <source>
        <dbReference type="ARBA" id="ARBA00005201"/>
    </source>
</evidence>
<evidence type="ECO:0000256" key="3">
    <source>
        <dbReference type="ARBA" id="ARBA00022630"/>
    </source>
</evidence>
<dbReference type="RefSeq" id="WP_379749557.1">
    <property type="nucleotide sequence ID" value="NZ_JBHTCP010000016.1"/>
</dbReference>
<protein>
    <recommendedName>
        <fullName evidence="14">Riboflavin biosynthesis protein</fullName>
    </recommendedName>
    <domain>
        <recommendedName>
            <fullName evidence="14">Riboflavin kinase</fullName>
            <ecNumber evidence="14">2.7.1.26</ecNumber>
        </recommendedName>
        <alternativeName>
            <fullName evidence="14">Flavokinase</fullName>
        </alternativeName>
    </domain>
    <domain>
        <recommendedName>
            <fullName evidence="14">FMN adenylyltransferase</fullName>
            <ecNumber evidence="14">2.7.7.2</ecNumber>
        </recommendedName>
        <alternativeName>
            <fullName evidence="14">FAD pyrophosphorylase</fullName>
        </alternativeName>
        <alternativeName>
            <fullName evidence="14">FAD synthase</fullName>
        </alternativeName>
    </domain>
</protein>
<dbReference type="InterPro" id="IPR002606">
    <property type="entry name" value="Riboflavin_kinase_bac"/>
</dbReference>
<dbReference type="NCBIfam" id="NF004160">
    <property type="entry name" value="PRK05627.1-3"/>
    <property type="match status" value="1"/>
</dbReference>
<gene>
    <name evidence="16" type="ORF">ACFQPF_11015</name>
</gene>
<evidence type="ECO:0000256" key="14">
    <source>
        <dbReference type="PIRNR" id="PIRNR004491"/>
    </source>
</evidence>
<dbReference type="CDD" id="cd02064">
    <property type="entry name" value="FAD_synthetase_N"/>
    <property type="match status" value="1"/>
</dbReference>
<dbReference type="InterPro" id="IPR004821">
    <property type="entry name" value="Cyt_trans-like"/>
</dbReference>